<comment type="caution">
    <text evidence="1">The sequence shown here is derived from an EMBL/GenBank/DDBJ whole genome shotgun (WGS) entry which is preliminary data.</text>
</comment>
<evidence type="ECO:0000313" key="1">
    <source>
        <dbReference type="EMBL" id="RDY01707.1"/>
    </source>
</evidence>
<keyword evidence="2" id="KW-1185">Reference proteome</keyword>
<proteinExistence type="predicted"/>
<sequence length="84" mass="9839">MTISLAKHLAHGRSKYIETRFHFLRDQFLMARTLSKWCIKMGVIFSFQEVLEIVKNGIQEVEVSATKVQRAIYKESKKTTKLYS</sequence>
<feature type="non-terminal residue" evidence="1">
    <location>
        <position position="1"/>
    </location>
</feature>
<reference evidence="1" key="1">
    <citation type="submission" date="2018-05" db="EMBL/GenBank/DDBJ databases">
        <title>Draft genome of Mucuna pruriens seed.</title>
        <authorList>
            <person name="Nnadi N.E."/>
            <person name="Vos R."/>
            <person name="Hasami M.H."/>
            <person name="Devisetty U.K."/>
            <person name="Aguiy J.C."/>
        </authorList>
    </citation>
    <scope>NUCLEOTIDE SEQUENCE [LARGE SCALE GENOMIC DNA]</scope>
    <source>
        <strain evidence="1">JCA_2017</strain>
    </source>
</reference>
<name>A0A371HFY6_MUCPR</name>
<dbReference type="AlphaFoldDB" id="A0A371HFY6"/>
<dbReference type="Proteomes" id="UP000257109">
    <property type="component" value="Unassembled WGS sequence"/>
</dbReference>
<evidence type="ECO:0000313" key="2">
    <source>
        <dbReference type="Proteomes" id="UP000257109"/>
    </source>
</evidence>
<evidence type="ECO:0008006" key="3">
    <source>
        <dbReference type="Google" id="ProtNLM"/>
    </source>
</evidence>
<accession>A0A371HFY6</accession>
<dbReference type="EMBL" id="QJKJ01002703">
    <property type="protein sequence ID" value="RDY01707.1"/>
    <property type="molecule type" value="Genomic_DNA"/>
</dbReference>
<gene>
    <name evidence="1" type="ORF">CR513_14927</name>
</gene>
<protein>
    <recommendedName>
        <fullName evidence="3">Copia protein</fullName>
    </recommendedName>
</protein>
<organism evidence="1 2">
    <name type="scientific">Mucuna pruriens</name>
    <name type="common">Velvet bean</name>
    <name type="synonym">Dolichos pruriens</name>
    <dbReference type="NCBI Taxonomy" id="157652"/>
    <lineage>
        <taxon>Eukaryota</taxon>
        <taxon>Viridiplantae</taxon>
        <taxon>Streptophyta</taxon>
        <taxon>Embryophyta</taxon>
        <taxon>Tracheophyta</taxon>
        <taxon>Spermatophyta</taxon>
        <taxon>Magnoliopsida</taxon>
        <taxon>eudicotyledons</taxon>
        <taxon>Gunneridae</taxon>
        <taxon>Pentapetalae</taxon>
        <taxon>rosids</taxon>
        <taxon>fabids</taxon>
        <taxon>Fabales</taxon>
        <taxon>Fabaceae</taxon>
        <taxon>Papilionoideae</taxon>
        <taxon>50 kb inversion clade</taxon>
        <taxon>NPAAA clade</taxon>
        <taxon>indigoferoid/millettioid clade</taxon>
        <taxon>Phaseoleae</taxon>
        <taxon>Mucuna</taxon>
    </lineage>
</organism>